<dbReference type="SUPFAM" id="SSF53850">
    <property type="entry name" value="Periplasmic binding protein-like II"/>
    <property type="match status" value="1"/>
</dbReference>
<protein>
    <submittedName>
        <fullName evidence="3">ABC transporter substrate-binding protein</fullName>
    </submittedName>
</protein>
<dbReference type="InterPro" id="IPR039424">
    <property type="entry name" value="SBP_5"/>
</dbReference>
<keyword evidence="1" id="KW-0732">Signal</keyword>
<feature type="signal peptide" evidence="1">
    <location>
        <begin position="1"/>
        <end position="21"/>
    </location>
</feature>
<dbReference type="Pfam" id="PF00496">
    <property type="entry name" value="SBP_bac_5"/>
    <property type="match status" value="1"/>
</dbReference>
<evidence type="ECO:0000259" key="2">
    <source>
        <dbReference type="Pfam" id="PF00496"/>
    </source>
</evidence>
<proteinExistence type="predicted"/>
<dbReference type="PANTHER" id="PTHR30290:SF65">
    <property type="entry name" value="MONOACYL PHOSPHATIDYLINOSITOL TETRAMANNOSIDE-BINDING PROTEIN LPQW-RELATED"/>
    <property type="match status" value="1"/>
</dbReference>
<accession>A0ABU8MM97</accession>
<dbReference type="EMBL" id="JBBEGN010000003">
    <property type="protein sequence ID" value="MEJ2868071.1"/>
    <property type="molecule type" value="Genomic_DNA"/>
</dbReference>
<dbReference type="PROSITE" id="PS51257">
    <property type="entry name" value="PROKAR_LIPOPROTEIN"/>
    <property type="match status" value="1"/>
</dbReference>
<comment type="caution">
    <text evidence="3">The sequence shown here is derived from an EMBL/GenBank/DDBJ whole genome shotgun (WGS) entry which is preliminary data.</text>
</comment>
<dbReference type="InterPro" id="IPR000914">
    <property type="entry name" value="SBP_5_dom"/>
</dbReference>
<dbReference type="PIRSF" id="PIRSF002741">
    <property type="entry name" value="MppA"/>
    <property type="match status" value="1"/>
</dbReference>
<keyword evidence="4" id="KW-1185">Reference proteome</keyword>
<dbReference type="Gene3D" id="3.40.190.10">
    <property type="entry name" value="Periplasmic binding protein-like II"/>
    <property type="match status" value="1"/>
</dbReference>
<evidence type="ECO:0000256" key="1">
    <source>
        <dbReference type="SAM" id="SignalP"/>
    </source>
</evidence>
<evidence type="ECO:0000313" key="4">
    <source>
        <dbReference type="Proteomes" id="UP001385809"/>
    </source>
</evidence>
<dbReference type="InterPro" id="IPR006311">
    <property type="entry name" value="TAT_signal"/>
</dbReference>
<gene>
    <name evidence="3" type="ORF">WCD74_09870</name>
</gene>
<dbReference type="Gene3D" id="3.90.76.10">
    <property type="entry name" value="Dipeptide-binding Protein, Domain 1"/>
    <property type="match status" value="1"/>
</dbReference>
<dbReference type="Gene3D" id="3.10.105.10">
    <property type="entry name" value="Dipeptide-binding Protein, Domain 3"/>
    <property type="match status" value="1"/>
</dbReference>
<dbReference type="InterPro" id="IPR030678">
    <property type="entry name" value="Peptide/Ni-bd"/>
</dbReference>
<dbReference type="PANTHER" id="PTHR30290">
    <property type="entry name" value="PERIPLASMIC BINDING COMPONENT OF ABC TRANSPORTER"/>
    <property type="match status" value="1"/>
</dbReference>
<dbReference type="Proteomes" id="UP001385809">
    <property type="component" value="Unassembled WGS sequence"/>
</dbReference>
<dbReference type="PROSITE" id="PS51318">
    <property type="entry name" value="TAT"/>
    <property type="match status" value="1"/>
</dbReference>
<name>A0ABU8MM97_9PSEU</name>
<feature type="chain" id="PRO_5045176852" evidence="1">
    <location>
        <begin position="22"/>
        <end position="500"/>
    </location>
</feature>
<reference evidence="3 4" key="1">
    <citation type="submission" date="2024-03" db="EMBL/GenBank/DDBJ databases">
        <title>Actinomycetospora sp. OC33-EN08, a novel actinomycete isolated from wild orchid (Aerides multiflora).</title>
        <authorList>
            <person name="Suriyachadkun C."/>
        </authorList>
    </citation>
    <scope>NUCLEOTIDE SEQUENCE [LARGE SCALE GENOMIC DNA]</scope>
    <source>
        <strain evidence="3 4">OC33-EN08</strain>
    </source>
</reference>
<organism evidence="3 4">
    <name type="scientific">Actinomycetospora aurantiaca</name>
    <dbReference type="NCBI Taxonomy" id="3129233"/>
    <lineage>
        <taxon>Bacteria</taxon>
        <taxon>Bacillati</taxon>
        <taxon>Actinomycetota</taxon>
        <taxon>Actinomycetes</taxon>
        <taxon>Pseudonocardiales</taxon>
        <taxon>Pseudonocardiaceae</taxon>
        <taxon>Actinomycetospora</taxon>
    </lineage>
</organism>
<dbReference type="CDD" id="cd08503">
    <property type="entry name" value="PBP2_NikA_DppA_OppA_like_17"/>
    <property type="match status" value="1"/>
</dbReference>
<dbReference type="RefSeq" id="WP_337694670.1">
    <property type="nucleotide sequence ID" value="NZ_JBBEGN010000003.1"/>
</dbReference>
<feature type="domain" description="Solute-binding protein family 5" evidence="2">
    <location>
        <begin position="76"/>
        <end position="403"/>
    </location>
</feature>
<sequence>MISRRTFLGGAAAASTAIALAGCSTDAGSSGRVRVAFPGGGSRETLDPHVVPQFLDQARAKACFEVLAGWGQDMRPEPRLAESWESDPTATRWNIRLRRTTWHDGRPVTAADVLATWRRIADPATSASAATLYRGVDLAASSAVSDTELDVVLTAPNRFFPLAWGAPGAEILPGGTVDPSRPVGCGPFRFASFLPGVSTLYTAFDGHWAGPPASRELEFLVIGDETARVGALLSGQVAWAHDLRTTSAAQVDGDSRTRLVAAPAATHYSLPLRVDRPPFSDPRLREAVRLGIDREALVRVAMLGRGRPGNDMFGRDVEYYPADVPQVTRDVDRARALVAEAGAQGLAFDLQASTVAPVFPGLATQLAEQLGEIGLRATPRMLPSENYFVSIRTTGVASLSQTGSLPIPDFLARRAVSTAVANNYTGYRNPAIDQLVAAAAAAPDPSAPLRDAQLLLRADSGNLFPVSGDYLVGTAAELTGYDPARPNTAAWARFDQVRVD</sequence>
<evidence type="ECO:0000313" key="3">
    <source>
        <dbReference type="EMBL" id="MEJ2868071.1"/>
    </source>
</evidence>